<evidence type="ECO:0000313" key="3">
    <source>
        <dbReference type="Proteomes" id="UP000076923"/>
    </source>
</evidence>
<dbReference type="RefSeq" id="WP_068447826.1">
    <property type="nucleotide sequence ID" value="NZ_CAXHZY010000001.1"/>
</dbReference>
<organism evidence="2 3">
    <name type="scientific">Polaribacter atrinae</name>
    <dbReference type="NCBI Taxonomy" id="1333662"/>
    <lineage>
        <taxon>Bacteria</taxon>
        <taxon>Pseudomonadati</taxon>
        <taxon>Bacteroidota</taxon>
        <taxon>Flavobacteriia</taxon>
        <taxon>Flavobacteriales</taxon>
        <taxon>Flavobacteriaceae</taxon>
    </lineage>
</organism>
<dbReference type="EMBL" id="LVWE01000003">
    <property type="protein sequence ID" value="OAD46444.1"/>
    <property type="molecule type" value="Genomic_DNA"/>
</dbReference>
<reference evidence="2 3" key="1">
    <citation type="submission" date="2016-02" db="EMBL/GenBank/DDBJ databases">
        <title>Draft genome sequence of Polaribacter atrinae KACC17473.</title>
        <authorList>
            <person name="Shin S.-K."/>
            <person name="Yi H."/>
        </authorList>
    </citation>
    <scope>NUCLEOTIDE SEQUENCE [LARGE SCALE GENOMIC DNA]</scope>
    <source>
        <strain evidence="2 3">KACC 17473</strain>
    </source>
</reference>
<evidence type="ECO:0008006" key="4">
    <source>
        <dbReference type="Google" id="ProtNLM"/>
    </source>
</evidence>
<protein>
    <recommendedName>
        <fullName evidence="4">DUF4142 domain-containing protein</fullName>
    </recommendedName>
</protein>
<proteinExistence type="predicted"/>
<sequence length="179" mass="21036">MKKLLLIIILFCTVTAHAQYGYGNSQSNRQNQMMQTQQKAPEPDFNIERYVGIVIYDIEKAAKKSSIKLSSKEGQEFSKVLTKYNKDIKDFTRINTFVLRSTKDMVDNFQKEVIKTGDRSSQKKVMTTMAENLKPISEILKKEDKQLDATLKDLLSEKQYKKWIKYNRKMYKIFPKEEE</sequence>
<comment type="caution">
    <text evidence="2">The sequence shown here is derived from an EMBL/GenBank/DDBJ whole genome shotgun (WGS) entry which is preliminary data.</text>
</comment>
<dbReference type="OrthoDB" id="1201761at2"/>
<gene>
    <name evidence="2" type="ORF">LPB303_02615</name>
</gene>
<feature type="chain" id="PRO_5008049909" description="DUF4142 domain-containing protein" evidence="1">
    <location>
        <begin position="19"/>
        <end position="179"/>
    </location>
</feature>
<evidence type="ECO:0000256" key="1">
    <source>
        <dbReference type="SAM" id="SignalP"/>
    </source>
</evidence>
<evidence type="ECO:0000313" key="2">
    <source>
        <dbReference type="EMBL" id="OAD46444.1"/>
    </source>
</evidence>
<dbReference type="AlphaFoldDB" id="A0A176TF34"/>
<dbReference type="STRING" id="1333662.LPB303_02615"/>
<keyword evidence="1" id="KW-0732">Signal</keyword>
<name>A0A176TF34_9FLAO</name>
<keyword evidence="3" id="KW-1185">Reference proteome</keyword>
<accession>A0A176TF34</accession>
<feature type="signal peptide" evidence="1">
    <location>
        <begin position="1"/>
        <end position="18"/>
    </location>
</feature>
<dbReference type="Proteomes" id="UP000076923">
    <property type="component" value="Unassembled WGS sequence"/>
</dbReference>